<sequence length="72" mass="7883">MSPSRSSRHVHCSLVKNTHGQNLSRCPAQAQDVLDAEFPANWVRFSGQATASNLDSSRAVEDVSKEIGTRSR</sequence>
<reference evidence="2 3" key="1">
    <citation type="submission" date="2016-09" db="EMBL/GenBank/DDBJ databases">
        <authorList>
            <person name="Capua I."/>
            <person name="De Benedictis P."/>
            <person name="Joannis T."/>
            <person name="Lombin L.H."/>
            <person name="Cattoli G."/>
        </authorList>
    </citation>
    <scope>NUCLEOTIDE SEQUENCE [LARGE SCALE GENOMIC DNA]</scope>
    <source>
        <strain evidence="2 3">IMI 309357</strain>
    </source>
</reference>
<feature type="compositionally biased region" description="Basic and acidic residues" evidence="1">
    <location>
        <begin position="58"/>
        <end position="72"/>
    </location>
</feature>
<protein>
    <submittedName>
        <fullName evidence="2">Uncharacterized protein</fullName>
    </submittedName>
</protein>
<name>A0A1G4ASR6_9PEZI</name>
<evidence type="ECO:0000256" key="1">
    <source>
        <dbReference type="SAM" id="MobiDB-lite"/>
    </source>
</evidence>
<gene>
    <name evidence="2" type="ORF">CORC01_12498</name>
</gene>
<dbReference type="AlphaFoldDB" id="A0A1G4ASR6"/>
<evidence type="ECO:0000313" key="3">
    <source>
        <dbReference type="Proteomes" id="UP000176998"/>
    </source>
</evidence>
<dbReference type="GeneID" id="34565628"/>
<dbReference type="RefSeq" id="XP_022469374.1">
    <property type="nucleotide sequence ID" value="XM_022624118.1"/>
</dbReference>
<evidence type="ECO:0000313" key="2">
    <source>
        <dbReference type="EMBL" id="OHE92204.1"/>
    </source>
</evidence>
<dbReference type="Proteomes" id="UP000176998">
    <property type="component" value="Unassembled WGS sequence"/>
</dbReference>
<feature type="region of interest" description="Disordered" evidence="1">
    <location>
        <begin position="53"/>
        <end position="72"/>
    </location>
</feature>
<accession>A0A1G4ASR6</accession>
<keyword evidence="3" id="KW-1185">Reference proteome</keyword>
<dbReference type="EMBL" id="MJBS01000155">
    <property type="protein sequence ID" value="OHE92204.1"/>
    <property type="molecule type" value="Genomic_DNA"/>
</dbReference>
<organism evidence="2 3">
    <name type="scientific">Colletotrichum orchidophilum</name>
    <dbReference type="NCBI Taxonomy" id="1209926"/>
    <lineage>
        <taxon>Eukaryota</taxon>
        <taxon>Fungi</taxon>
        <taxon>Dikarya</taxon>
        <taxon>Ascomycota</taxon>
        <taxon>Pezizomycotina</taxon>
        <taxon>Sordariomycetes</taxon>
        <taxon>Hypocreomycetidae</taxon>
        <taxon>Glomerellales</taxon>
        <taxon>Glomerellaceae</taxon>
        <taxon>Colletotrichum</taxon>
    </lineage>
</organism>
<comment type="caution">
    <text evidence="2">The sequence shown here is derived from an EMBL/GenBank/DDBJ whole genome shotgun (WGS) entry which is preliminary data.</text>
</comment>
<proteinExistence type="predicted"/>